<dbReference type="PANTHER" id="PTHR43752">
    <property type="entry name" value="BNR/ASP-BOX REPEAT FAMILY PROTEIN"/>
    <property type="match status" value="1"/>
</dbReference>
<protein>
    <submittedName>
        <fullName evidence="2">Sialidase family protein</fullName>
    </submittedName>
</protein>
<comment type="caution">
    <text evidence="2">The sequence shown here is derived from an EMBL/GenBank/DDBJ whole genome shotgun (WGS) entry which is preliminary data.</text>
</comment>
<evidence type="ECO:0000259" key="1">
    <source>
        <dbReference type="Pfam" id="PF13088"/>
    </source>
</evidence>
<evidence type="ECO:0000313" key="2">
    <source>
        <dbReference type="EMBL" id="MEJ2902975.1"/>
    </source>
</evidence>
<accession>A0ABU8NL58</accession>
<gene>
    <name evidence="2" type="ORF">WAE58_11095</name>
</gene>
<reference evidence="2 3" key="1">
    <citation type="submission" date="2024-03" db="EMBL/GenBank/DDBJ databases">
        <title>Sequence of Lycoming College Course Isolates.</title>
        <authorList>
            <person name="Plotts O."/>
            <person name="Newman J."/>
        </authorList>
    </citation>
    <scope>NUCLEOTIDE SEQUENCE [LARGE SCALE GENOMIC DNA]</scope>
    <source>
        <strain evidence="2 3">CJB-3</strain>
    </source>
</reference>
<evidence type="ECO:0000313" key="3">
    <source>
        <dbReference type="Proteomes" id="UP001378956"/>
    </source>
</evidence>
<feature type="domain" description="Sialidase" evidence="1">
    <location>
        <begin position="52"/>
        <end position="327"/>
    </location>
</feature>
<dbReference type="SUPFAM" id="SSF50939">
    <property type="entry name" value="Sialidases"/>
    <property type="match status" value="1"/>
</dbReference>
<dbReference type="RefSeq" id="WP_337716458.1">
    <property type="nucleotide sequence ID" value="NZ_JBBEUB010000003.1"/>
</dbReference>
<dbReference type="EMBL" id="JBBEUB010000003">
    <property type="protein sequence ID" value="MEJ2902975.1"/>
    <property type="molecule type" value="Genomic_DNA"/>
</dbReference>
<dbReference type="InterPro" id="IPR036278">
    <property type="entry name" value="Sialidase_sf"/>
</dbReference>
<dbReference type="Proteomes" id="UP001378956">
    <property type="component" value="Unassembled WGS sequence"/>
</dbReference>
<dbReference type="Pfam" id="PF13088">
    <property type="entry name" value="BNR_2"/>
    <property type="match status" value="1"/>
</dbReference>
<proteinExistence type="predicted"/>
<sequence length="342" mass="38220">MIRSFLTAFVLTVSTVTVFGQHAWKKVTDELIFNNPPFDQCHASTLVEIDGGKLMAAWFGGSHEGSKDVRIWLSINEQGKWTSPVAVADGKVNGEWSSPLWNPVLFKTKKGKLFLFYKEGPSPREWWGMVRTSDDNGKTWSAKTRLPEGVLGPIKNKPIELADGTILSPSSTETDDKWSVHIERSGDGGKTWAIIPVDADSRFDVIQPSILIHGGNKLQILCRSKQGVVVESWSEDSGKTWGKLSATTLMNPNSGTDAQTLKDGKHMIVYNPTVPGKEWFNGRYKLNVALSEDGEKWNDILKLEDGDTKKEFSYPSIIQTKDGKVHISYTFDRRNIKHIVLE</sequence>
<keyword evidence="3" id="KW-1185">Reference proteome</keyword>
<dbReference type="InterPro" id="IPR011040">
    <property type="entry name" value="Sialidase"/>
</dbReference>
<dbReference type="Gene3D" id="2.120.10.10">
    <property type="match status" value="1"/>
</dbReference>
<dbReference type="CDD" id="cd15482">
    <property type="entry name" value="Sialidase_non-viral"/>
    <property type="match status" value="1"/>
</dbReference>
<organism evidence="2 3">
    <name type="scientific">Pedobacter panaciterrae</name>
    <dbReference type="NCBI Taxonomy" id="363849"/>
    <lineage>
        <taxon>Bacteria</taxon>
        <taxon>Pseudomonadati</taxon>
        <taxon>Bacteroidota</taxon>
        <taxon>Sphingobacteriia</taxon>
        <taxon>Sphingobacteriales</taxon>
        <taxon>Sphingobacteriaceae</taxon>
        <taxon>Pedobacter</taxon>
    </lineage>
</organism>
<dbReference type="PANTHER" id="PTHR43752:SF2">
    <property type="entry name" value="BNR_ASP-BOX REPEAT FAMILY PROTEIN"/>
    <property type="match status" value="1"/>
</dbReference>
<name>A0ABU8NL58_9SPHI</name>